<gene>
    <name evidence="1" type="ORF">D7Z54_03725</name>
</gene>
<organism evidence="1 2">
    <name type="scientific">Salibacterium salarium</name>
    <dbReference type="NCBI Taxonomy" id="284579"/>
    <lineage>
        <taxon>Bacteria</taxon>
        <taxon>Bacillati</taxon>
        <taxon>Bacillota</taxon>
        <taxon>Bacilli</taxon>
        <taxon>Bacillales</taxon>
        <taxon>Bacillaceae</taxon>
    </lineage>
</organism>
<comment type="caution">
    <text evidence="1">The sequence shown here is derived from an EMBL/GenBank/DDBJ whole genome shotgun (WGS) entry which is preliminary data.</text>
</comment>
<dbReference type="RefSeq" id="WP_125554504.1">
    <property type="nucleotide sequence ID" value="NZ_RBVX01000002.1"/>
</dbReference>
<name>A0A3R9QWJ4_9BACI</name>
<reference evidence="1 2" key="1">
    <citation type="submission" date="2018-10" db="EMBL/GenBank/DDBJ databases">
        <title>Draft genome sequence of Bacillus salarius IM0101, isolated from a hypersaline soil in Inner Mongolia, China.</title>
        <authorList>
            <person name="Yamprayoonswat W."/>
            <person name="Boonvisut S."/>
            <person name="Jumpathong W."/>
            <person name="Sittihan S."/>
            <person name="Ruangsuj P."/>
            <person name="Wanthongcharoen S."/>
            <person name="Thongpramul N."/>
            <person name="Pimmason S."/>
            <person name="Yu B."/>
            <person name="Yasawong M."/>
        </authorList>
    </citation>
    <scope>NUCLEOTIDE SEQUENCE [LARGE SCALE GENOMIC DNA]</scope>
    <source>
        <strain evidence="1 2">IM0101</strain>
    </source>
</reference>
<dbReference type="OrthoDB" id="2964472at2"/>
<accession>A0A3R9QWJ4</accession>
<dbReference type="AlphaFoldDB" id="A0A3R9QWJ4"/>
<dbReference type="Proteomes" id="UP000275076">
    <property type="component" value="Unassembled WGS sequence"/>
</dbReference>
<evidence type="ECO:0000313" key="1">
    <source>
        <dbReference type="EMBL" id="RSL34946.1"/>
    </source>
</evidence>
<evidence type="ECO:0000313" key="2">
    <source>
        <dbReference type="Proteomes" id="UP000275076"/>
    </source>
</evidence>
<keyword evidence="2" id="KW-1185">Reference proteome</keyword>
<sequence>MTNREPVHLYLSRYDEHIQYLQETGQESPGWRELREEELPHFLEVKDSQVQIEGETIVRDFAEEGSWKPGSILHMHMELTDGTKYAMHGYFVEEKDDWYPNENPIIHKTTHCGYCQSIIGLGGNGDVKEEFCMLPLPEKKFLFEEGLRRHSDEVYE</sequence>
<protein>
    <submittedName>
        <fullName evidence="1">Uncharacterized protein</fullName>
    </submittedName>
</protein>
<dbReference type="EMBL" id="RBVX01000002">
    <property type="protein sequence ID" value="RSL34946.1"/>
    <property type="molecule type" value="Genomic_DNA"/>
</dbReference>
<proteinExistence type="predicted"/>